<evidence type="ECO:0000313" key="2">
    <source>
        <dbReference type="Proteomes" id="UP000304914"/>
    </source>
</evidence>
<organism evidence="1 2">
    <name type="scientific">Streptococcus pseudoporcinus</name>
    <dbReference type="NCBI Taxonomy" id="361101"/>
    <lineage>
        <taxon>Bacteria</taxon>
        <taxon>Bacillati</taxon>
        <taxon>Bacillota</taxon>
        <taxon>Bacilli</taxon>
        <taxon>Lactobacillales</taxon>
        <taxon>Streptococcaceae</taxon>
        <taxon>Streptococcus</taxon>
    </lineage>
</organism>
<sequence length="75" mass="8921">MDWEHAYLKPNKNGLLQWHGDMPEYDKELVIYTNGYFFIDTFIFEDYGHAELKENFSADDFYWCELEKPDTGNGG</sequence>
<dbReference type="AlphaFoldDB" id="A0A4U9XL33"/>
<dbReference type="RefSeq" id="WP_138067966.1">
    <property type="nucleotide sequence ID" value="NZ_LR594035.1"/>
</dbReference>
<dbReference type="Proteomes" id="UP000304914">
    <property type="component" value="Chromosome"/>
</dbReference>
<dbReference type="STRING" id="873448.STRPO_0269"/>
<accession>A0A4U9XL33</accession>
<gene>
    <name evidence="1" type="ORF">NCTC5385_00302</name>
</gene>
<protein>
    <submittedName>
        <fullName evidence="1">Uncharacterized protein</fullName>
    </submittedName>
</protein>
<name>A0A4U9XL33_9STRE</name>
<proteinExistence type="predicted"/>
<dbReference type="EMBL" id="LR594035">
    <property type="protein sequence ID" value="VTS14064.1"/>
    <property type="molecule type" value="Genomic_DNA"/>
</dbReference>
<evidence type="ECO:0000313" key="1">
    <source>
        <dbReference type="EMBL" id="VTS14064.1"/>
    </source>
</evidence>
<reference evidence="1 2" key="1">
    <citation type="submission" date="2019-05" db="EMBL/GenBank/DDBJ databases">
        <authorList>
            <consortium name="Pathogen Informatics"/>
        </authorList>
    </citation>
    <scope>NUCLEOTIDE SEQUENCE [LARGE SCALE GENOMIC DNA]</scope>
    <source>
        <strain evidence="1 2">NCTC5385</strain>
    </source>
</reference>